<evidence type="ECO:0000313" key="2">
    <source>
        <dbReference type="EMBL" id="UWX98813.1"/>
    </source>
</evidence>
<feature type="compositionally biased region" description="Low complexity" evidence="1">
    <location>
        <begin position="432"/>
        <end position="441"/>
    </location>
</feature>
<accession>A0ABY5YVZ4</accession>
<feature type="compositionally biased region" description="Basic and acidic residues" evidence="1">
    <location>
        <begin position="419"/>
        <end position="430"/>
    </location>
</feature>
<dbReference type="RefSeq" id="WP_260653861.1">
    <property type="nucleotide sequence ID" value="NZ_CP104275.1"/>
</dbReference>
<dbReference type="InterPro" id="IPR029058">
    <property type="entry name" value="AB_hydrolase_fold"/>
</dbReference>
<evidence type="ECO:0000256" key="1">
    <source>
        <dbReference type="SAM" id="MobiDB-lite"/>
    </source>
</evidence>
<protein>
    <recommendedName>
        <fullName evidence="4">PE-PPE domain-containing protein</fullName>
    </recommendedName>
</protein>
<sequence>MTEQGAGDRGMYEVRGGAAGLLVQYEDLVRVAGRLESTTGRVRQLEERVTELWLAVGAFGGGSASADRIRSRIMEAGHILRTLAAAVDEIADGVRGSARAYAEVEGRVEARLPPVGPYPVNPWIAPGPYPRAEGFPTRRQAEEGLAYPTSEIAMRSVLGLITAAGLGKLRPVEVTTLPGEPEKLQVEGTAAWVLGRSEVLKRENDPGVIEVIEAVGTDGKPAFVVTLPGTQGVGISEGSENVFDFLGVLEPTVEDSRYVTAGVAEALRRAGAEAGDAVILSGYSQGGDHATHVAGNLAAESDYDVAFLLTAGSPTGATDLPPGVPALHLEHVQDWVSAIDGRQNPDTPDRVTMTLTNPVATPEGEDAGLGPAHRLDNYREGAARADASDDASLKASLESLGAAIAAGSVATRHLYRLSREKLPERPERQQRPVRVVQPGPVREQEDDYRPPVGAGR</sequence>
<dbReference type="SUPFAM" id="SSF53474">
    <property type="entry name" value="alpha/beta-Hydrolases"/>
    <property type="match status" value="1"/>
</dbReference>
<keyword evidence="3" id="KW-1185">Reference proteome</keyword>
<evidence type="ECO:0000313" key="3">
    <source>
        <dbReference type="Proteomes" id="UP001059859"/>
    </source>
</evidence>
<dbReference type="EMBL" id="CP104275">
    <property type="protein sequence ID" value="UWX98813.1"/>
    <property type="molecule type" value="Genomic_DNA"/>
</dbReference>
<reference evidence="2" key="1">
    <citation type="submission" date="2022-09" db="EMBL/GenBank/DDBJ databases">
        <title>Novel species in genus Arthrobacter.</title>
        <authorList>
            <person name="Liu Y."/>
        </authorList>
    </citation>
    <scope>NUCLEOTIDE SEQUENCE</scope>
    <source>
        <strain evidence="2">Zg-Y815</strain>
    </source>
</reference>
<dbReference type="Proteomes" id="UP001059859">
    <property type="component" value="Chromosome"/>
</dbReference>
<organism evidence="2 3">
    <name type="scientific">Arthrobacter zhaoxinii</name>
    <dbReference type="NCBI Taxonomy" id="2964616"/>
    <lineage>
        <taxon>Bacteria</taxon>
        <taxon>Bacillati</taxon>
        <taxon>Actinomycetota</taxon>
        <taxon>Actinomycetes</taxon>
        <taxon>Micrococcales</taxon>
        <taxon>Micrococcaceae</taxon>
        <taxon>Arthrobacter</taxon>
    </lineage>
</organism>
<name>A0ABY5YVZ4_9MICC</name>
<gene>
    <name evidence="2" type="ORF">N2K95_15505</name>
</gene>
<proteinExistence type="predicted"/>
<feature type="region of interest" description="Disordered" evidence="1">
    <location>
        <begin position="419"/>
        <end position="456"/>
    </location>
</feature>
<evidence type="ECO:0008006" key="4">
    <source>
        <dbReference type="Google" id="ProtNLM"/>
    </source>
</evidence>